<sequence length="309" mass="33008">MPRKTGASGWSRNEGADSPGRCFGAARSKRGGAMSLFRLIALAVGLLGLGFGAARAQQQLDIALILAVDVSGSMDDARYRVQFEGIARALDDESVIQSLIGGQRHAMAIAMLAWSDKAEEVMPWRIIASSADAHRIASLIRSMPRVSGEFTCLAGMLRQAREGLVRSVPGQASRVIIDVSGDGPDNCSGAHAAEDERDKTIAEGVTINGLPIRTENEVVGTGAYRAPGFGIEELRNEPHASGVTIEDWYKQHVIGGPSAFNIVANGYHDFERAFRRKFLIEIASGVQGQGQLSMSNANPSARAGIIHRN</sequence>
<evidence type="ECO:0000256" key="2">
    <source>
        <dbReference type="SAM" id="Phobius"/>
    </source>
</evidence>
<gene>
    <name evidence="3" type="ORF">CCR94_21295</name>
</gene>
<dbReference type="Proteomes" id="UP000239089">
    <property type="component" value="Unassembled WGS sequence"/>
</dbReference>
<keyword evidence="2" id="KW-1133">Transmembrane helix</keyword>
<dbReference type="CDD" id="cd00198">
    <property type="entry name" value="vWFA"/>
    <property type="match status" value="1"/>
</dbReference>
<reference evidence="3 4" key="1">
    <citation type="journal article" date="2018" name="Arch. Microbiol.">
        <title>New insights into the metabolic potential of the phototrophic purple bacterium Rhodopila globiformis DSM 161(T) from its draft genome sequence and evidence for a vanadium-dependent nitrogenase.</title>
        <authorList>
            <person name="Imhoff J.F."/>
            <person name="Rahn T."/>
            <person name="Kunzel S."/>
            <person name="Neulinger S.C."/>
        </authorList>
    </citation>
    <scope>NUCLEOTIDE SEQUENCE [LARGE SCALE GENOMIC DNA]</scope>
    <source>
        <strain evidence="3 4">DSM 16996</strain>
    </source>
</reference>
<dbReference type="Gene3D" id="3.40.50.410">
    <property type="entry name" value="von Willebrand factor, type A domain"/>
    <property type="match status" value="1"/>
</dbReference>
<dbReference type="AlphaFoldDB" id="A0A2S6MX77"/>
<dbReference type="SUPFAM" id="SSF53300">
    <property type="entry name" value="vWA-like"/>
    <property type="match status" value="1"/>
</dbReference>
<accession>A0A2S6MX77</accession>
<evidence type="ECO:0000313" key="4">
    <source>
        <dbReference type="Proteomes" id="UP000239089"/>
    </source>
</evidence>
<feature type="transmembrane region" description="Helical" evidence="2">
    <location>
        <begin position="36"/>
        <end position="54"/>
    </location>
</feature>
<dbReference type="EMBL" id="NHSJ01000129">
    <property type="protein sequence ID" value="PPQ26961.1"/>
    <property type="molecule type" value="Genomic_DNA"/>
</dbReference>
<dbReference type="InterPro" id="IPR036465">
    <property type="entry name" value="vWFA_dom_sf"/>
</dbReference>
<comment type="caution">
    <text evidence="3">The sequence shown here is derived from an EMBL/GenBank/DDBJ whole genome shotgun (WGS) entry which is preliminary data.</text>
</comment>
<feature type="region of interest" description="Disordered" evidence="1">
    <location>
        <begin position="290"/>
        <end position="309"/>
    </location>
</feature>
<evidence type="ECO:0000256" key="1">
    <source>
        <dbReference type="SAM" id="MobiDB-lite"/>
    </source>
</evidence>
<feature type="compositionally biased region" description="Polar residues" evidence="1">
    <location>
        <begin position="290"/>
        <end position="299"/>
    </location>
</feature>
<dbReference type="InterPro" id="IPR010607">
    <property type="entry name" value="DUF1194"/>
</dbReference>
<organism evidence="3 4">
    <name type="scientific">Rhodoblastus sphagnicola</name>
    <dbReference type="NCBI Taxonomy" id="333368"/>
    <lineage>
        <taxon>Bacteria</taxon>
        <taxon>Pseudomonadati</taxon>
        <taxon>Pseudomonadota</taxon>
        <taxon>Alphaproteobacteria</taxon>
        <taxon>Hyphomicrobiales</taxon>
        <taxon>Rhodoblastaceae</taxon>
        <taxon>Rhodoblastus</taxon>
    </lineage>
</organism>
<protein>
    <recommendedName>
        <fullName evidence="5">VWFA domain-containing protein</fullName>
    </recommendedName>
</protein>
<evidence type="ECO:0000313" key="3">
    <source>
        <dbReference type="EMBL" id="PPQ26961.1"/>
    </source>
</evidence>
<dbReference type="Pfam" id="PF06707">
    <property type="entry name" value="DUF1194"/>
    <property type="match status" value="1"/>
</dbReference>
<keyword evidence="2" id="KW-0472">Membrane</keyword>
<proteinExistence type="predicted"/>
<keyword evidence="2" id="KW-0812">Transmembrane</keyword>
<name>A0A2S6MX77_9HYPH</name>
<keyword evidence="4" id="KW-1185">Reference proteome</keyword>
<evidence type="ECO:0008006" key="5">
    <source>
        <dbReference type="Google" id="ProtNLM"/>
    </source>
</evidence>